<feature type="domain" description="Reverse transcriptase Ty1/copia-type" evidence="1">
    <location>
        <begin position="323"/>
        <end position="406"/>
    </location>
</feature>
<feature type="domain" description="Retroviral polymerase SH3-like" evidence="2">
    <location>
        <begin position="220"/>
        <end position="275"/>
    </location>
</feature>
<comment type="caution">
    <text evidence="3">The sequence shown here is derived from an EMBL/GenBank/DDBJ whole genome shotgun (WGS) entry which is preliminary data.</text>
</comment>
<dbReference type="PANTHER" id="PTHR11439">
    <property type="entry name" value="GAG-POL-RELATED RETROTRANSPOSON"/>
    <property type="match status" value="1"/>
</dbReference>
<dbReference type="InterPro" id="IPR057670">
    <property type="entry name" value="SH3_retrovirus"/>
</dbReference>
<protein>
    <submittedName>
        <fullName evidence="3">Uncharacterized protein</fullName>
    </submittedName>
</protein>
<dbReference type="AlphaFoldDB" id="A0A6L2MB38"/>
<evidence type="ECO:0000259" key="2">
    <source>
        <dbReference type="Pfam" id="PF25597"/>
    </source>
</evidence>
<proteinExistence type="predicted"/>
<accession>A0A6L2MB38</accession>
<sequence>MALVDDELTVGKSHARNGEWFDITIRKVNTLLSMDENADWQTYLKCINIDLKFVEEKQLNLLSKSENYKAQPYRYASCSKQILKAKAKPFPSYTHCGFNDHRPEDCRNYPECGICESYDHFTSGYNCVIQISGGVLAESSHSNESSTGVKCDTCESTVHFTTDHNEFDHFKRGEKIQAAKAREPTKKWNRSIIVKRHDKTPYEIFRERIPDINYFHVFGCPVFIHNHKDHLGKFDAKADDGYFLRYSFVLKDFRVFNTGRQQVEETYRVTFDESIEAIRWSRDQHIELVNIIGDPEPKKVFEALKHQGWVDAMQEKLNQFYRNKVWTLVPLPYGKTAIGSKWVFKNKKDEHGITTKNKARLVAQGYSQEEGINYDETFAPVARMEAIRIFLSFSIYMNFKVYQMDFLIENTHGSSKQLGPDLAGKRDNETSYRGMIGSLMYLTATRPDSQFSTILCARYQSNLKESHLTDVKRILRKEKGKNKTHGKSGAAPKLPRVVILTRLQWYVVCLEN</sequence>
<reference evidence="3" key="1">
    <citation type="journal article" date="2019" name="Sci. Rep.">
        <title>Draft genome of Tanacetum cinerariifolium, the natural source of mosquito coil.</title>
        <authorList>
            <person name="Yamashiro T."/>
            <person name="Shiraishi A."/>
            <person name="Satake H."/>
            <person name="Nakayama K."/>
        </authorList>
    </citation>
    <scope>NUCLEOTIDE SEQUENCE</scope>
</reference>
<evidence type="ECO:0000259" key="1">
    <source>
        <dbReference type="Pfam" id="PF07727"/>
    </source>
</evidence>
<organism evidence="3">
    <name type="scientific">Tanacetum cinerariifolium</name>
    <name type="common">Dalmatian daisy</name>
    <name type="synonym">Chrysanthemum cinerariifolium</name>
    <dbReference type="NCBI Taxonomy" id="118510"/>
    <lineage>
        <taxon>Eukaryota</taxon>
        <taxon>Viridiplantae</taxon>
        <taxon>Streptophyta</taxon>
        <taxon>Embryophyta</taxon>
        <taxon>Tracheophyta</taxon>
        <taxon>Spermatophyta</taxon>
        <taxon>Magnoliopsida</taxon>
        <taxon>eudicotyledons</taxon>
        <taxon>Gunneridae</taxon>
        <taxon>Pentapetalae</taxon>
        <taxon>asterids</taxon>
        <taxon>campanulids</taxon>
        <taxon>Asterales</taxon>
        <taxon>Asteraceae</taxon>
        <taxon>Asteroideae</taxon>
        <taxon>Anthemideae</taxon>
        <taxon>Anthemidinae</taxon>
        <taxon>Tanacetum</taxon>
    </lineage>
</organism>
<dbReference type="Pfam" id="PF07727">
    <property type="entry name" value="RVT_2"/>
    <property type="match status" value="1"/>
</dbReference>
<dbReference type="InterPro" id="IPR013103">
    <property type="entry name" value="RVT_2"/>
</dbReference>
<dbReference type="Pfam" id="PF25597">
    <property type="entry name" value="SH3_retrovirus"/>
    <property type="match status" value="1"/>
</dbReference>
<gene>
    <name evidence="3" type="ORF">Tci_042858</name>
</gene>
<dbReference type="PANTHER" id="PTHR11439:SF486">
    <property type="entry name" value="RLK (RECEPTOR-LIKE KINASE) PROTEIN, PUTATIVE-RELATED"/>
    <property type="match status" value="1"/>
</dbReference>
<name>A0A6L2MB38_TANCI</name>
<dbReference type="EMBL" id="BKCJ010006198">
    <property type="protein sequence ID" value="GEU70880.1"/>
    <property type="molecule type" value="Genomic_DNA"/>
</dbReference>
<evidence type="ECO:0000313" key="3">
    <source>
        <dbReference type="EMBL" id="GEU70880.1"/>
    </source>
</evidence>